<dbReference type="EMBL" id="JAPFRF010000008">
    <property type="protein sequence ID" value="KAJ7324821.1"/>
    <property type="molecule type" value="Genomic_DNA"/>
</dbReference>
<keyword evidence="2" id="KW-1185">Reference proteome</keyword>
<organism evidence="1 2">
    <name type="scientific">Phrynocephalus forsythii</name>
    <dbReference type="NCBI Taxonomy" id="171643"/>
    <lineage>
        <taxon>Eukaryota</taxon>
        <taxon>Metazoa</taxon>
        <taxon>Chordata</taxon>
        <taxon>Craniata</taxon>
        <taxon>Vertebrata</taxon>
        <taxon>Euteleostomi</taxon>
        <taxon>Lepidosauria</taxon>
        <taxon>Squamata</taxon>
        <taxon>Bifurcata</taxon>
        <taxon>Unidentata</taxon>
        <taxon>Episquamata</taxon>
        <taxon>Toxicofera</taxon>
        <taxon>Iguania</taxon>
        <taxon>Acrodonta</taxon>
        <taxon>Agamidae</taxon>
        <taxon>Agaminae</taxon>
        <taxon>Phrynocephalus</taxon>
    </lineage>
</organism>
<dbReference type="AlphaFoldDB" id="A0A9Q1B0K4"/>
<dbReference type="Proteomes" id="UP001142489">
    <property type="component" value="Unassembled WGS sequence"/>
</dbReference>
<evidence type="ECO:0000313" key="1">
    <source>
        <dbReference type="EMBL" id="KAJ7324821.1"/>
    </source>
</evidence>
<protein>
    <submittedName>
        <fullName evidence="1">Uncharacterized protein</fullName>
    </submittedName>
</protein>
<accession>A0A9Q1B0K4</accession>
<reference evidence="1" key="1">
    <citation type="journal article" date="2023" name="DNA Res.">
        <title>Chromosome-level genome assembly of Phrynocephalus forsythii using third-generation DNA sequencing and Hi-C analysis.</title>
        <authorList>
            <person name="Qi Y."/>
            <person name="Zhao W."/>
            <person name="Zhao Y."/>
            <person name="Niu C."/>
            <person name="Cao S."/>
            <person name="Zhang Y."/>
        </authorList>
    </citation>
    <scope>NUCLEOTIDE SEQUENCE</scope>
    <source>
        <tissue evidence="1">Muscle</tissue>
    </source>
</reference>
<name>A0A9Q1B0K4_9SAUR</name>
<gene>
    <name evidence="1" type="ORF">JRQ81_017841</name>
</gene>
<evidence type="ECO:0000313" key="2">
    <source>
        <dbReference type="Proteomes" id="UP001142489"/>
    </source>
</evidence>
<sequence>MFVTHEQLEDAGLFFVTHHPEVTLEQSKQRLLYPVKQKRFIYTVKKRNIVFFRSKRVVVVGKSVSSTHSRKDILKWVAIHQTLKKRVEAKEKRSTVGGRLQAVLLIAELTAVRNQEGSQGHGLEITNLVHIHMKRGAGKDLAAARHMDPRENRVAADLEGMENHIDLRDQDQRAEQE</sequence>
<proteinExistence type="predicted"/>
<comment type="caution">
    <text evidence="1">The sequence shown here is derived from an EMBL/GenBank/DDBJ whole genome shotgun (WGS) entry which is preliminary data.</text>
</comment>
<feature type="non-terminal residue" evidence="1">
    <location>
        <position position="177"/>
    </location>
</feature>
<dbReference type="OrthoDB" id="9387965at2759"/>